<dbReference type="EMBL" id="JARYMX010000006">
    <property type="protein sequence ID" value="KAJ9544236.1"/>
    <property type="molecule type" value="Genomic_DNA"/>
</dbReference>
<dbReference type="Proteomes" id="UP001172457">
    <property type="component" value="Chromosome 6"/>
</dbReference>
<comment type="caution">
    <text evidence="2">The sequence shown here is derived from an EMBL/GenBank/DDBJ whole genome shotgun (WGS) entry which is preliminary data.</text>
</comment>
<evidence type="ECO:0000313" key="3">
    <source>
        <dbReference type="Proteomes" id="UP001172457"/>
    </source>
</evidence>
<organism evidence="2 3">
    <name type="scientific">Centaurea solstitialis</name>
    <name type="common">yellow star-thistle</name>
    <dbReference type="NCBI Taxonomy" id="347529"/>
    <lineage>
        <taxon>Eukaryota</taxon>
        <taxon>Viridiplantae</taxon>
        <taxon>Streptophyta</taxon>
        <taxon>Embryophyta</taxon>
        <taxon>Tracheophyta</taxon>
        <taxon>Spermatophyta</taxon>
        <taxon>Magnoliopsida</taxon>
        <taxon>eudicotyledons</taxon>
        <taxon>Gunneridae</taxon>
        <taxon>Pentapetalae</taxon>
        <taxon>asterids</taxon>
        <taxon>campanulids</taxon>
        <taxon>Asterales</taxon>
        <taxon>Asteraceae</taxon>
        <taxon>Carduoideae</taxon>
        <taxon>Cardueae</taxon>
        <taxon>Centaureinae</taxon>
        <taxon>Centaurea</taxon>
    </lineage>
</organism>
<name>A0AA38WDE4_9ASTR</name>
<reference evidence="2" key="1">
    <citation type="submission" date="2023-03" db="EMBL/GenBank/DDBJ databases">
        <title>Chromosome-scale reference genome and RAD-based genetic map of yellow starthistle (Centaurea solstitialis) reveal putative structural variation and QTLs associated with invader traits.</title>
        <authorList>
            <person name="Reatini B."/>
            <person name="Cang F.A."/>
            <person name="Jiang Q."/>
            <person name="Mckibben M.T.W."/>
            <person name="Barker M.S."/>
            <person name="Rieseberg L.H."/>
            <person name="Dlugosch K.M."/>
        </authorList>
    </citation>
    <scope>NUCLEOTIDE SEQUENCE</scope>
    <source>
        <strain evidence="2">CAN-66</strain>
        <tissue evidence="2">Leaf</tissue>
    </source>
</reference>
<sequence length="89" mass="10077">MVDRFSVVSQSPLPLTGDLADNLPKSSSPKLTKPFDEPERELHKRINEARVKAVNLDPRNLFEEMADDQLMWNARRASPAIPLQPITKP</sequence>
<protein>
    <submittedName>
        <fullName evidence="2">Uncharacterized protein</fullName>
    </submittedName>
</protein>
<evidence type="ECO:0000313" key="2">
    <source>
        <dbReference type="EMBL" id="KAJ9544236.1"/>
    </source>
</evidence>
<keyword evidence="3" id="KW-1185">Reference proteome</keyword>
<gene>
    <name evidence="2" type="ORF">OSB04_023943</name>
</gene>
<dbReference type="AlphaFoldDB" id="A0AA38WDE4"/>
<feature type="region of interest" description="Disordered" evidence="1">
    <location>
        <begin position="1"/>
        <end position="39"/>
    </location>
</feature>
<evidence type="ECO:0000256" key="1">
    <source>
        <dbReference type="SAM" id="MobiDB-lite"/>
    </source>
</evidence>
<proteinExistence type="predicted"/>
<accession>A0AA38WDE4</accession>